<keyword evidence="4" id="KW-1185">Reference proteome</keyword>
<reference evidence="4" key="1">
    <citation type="submission" date="2010-07" db="EMBL/GenBank/DDBJ databases">
        <title>The genome sequence of Gaeumannomyces graminis var. tritici strain R3-111a-1.</title>
        <authorList>
            <consortium name="The Broad Institute Genome Sequencing Platform"/>
            <person name="Ma L.-J."/>
            <person name="Dead R."/>
            <person name="Young S."/>
            <person name="Zeng Q."/>
            <person name="Koehrsen M."/>
            <person name="Alvarado L."/>
            <person name="Berlin A."/>
            <person name="Chapman S.B."/>
            <person name="Chen Z."/>
            <person name="Freedman E."/>
            <person name="Gellesch M."/>
            <person name="Goldberg J."/>
            <person name="Griggs A."/>
            <person name="Gujja S."/>
            <person name="Heilman E.R."/>
            <person name="Heiman D."/>
            <person name="Hepburn T."/>
            <person name="Howarth C."/>
            <person name="Jen D."/>
            <person name="Larson L."/>
            <person name="Mehta T."/>
            <person name="Neiman D."/>
            <person name="Pearson M."/>
            <person name="Roberts A."/>
            <person name="Saif S."/>
            <person name="Shea T."/>
            <person name="Shenoy N."/>
            <person name="Sisk P."/>
            <person name="Stolte C."/>
            <person name="Sykes S."/>
            <person name="Walk T."/>
            <person name="White J."/>
            <person name="Yandava C."/>
            <person name="Haas B."/>
            <person name="Nusbaum C."/>
            <person name="Birren B."/>
        </authorList>
    </citation>
    <scope>NUCLEOTIDE SEQUENCE [LARGE SCALE GENOMIC DNA]</scope>
    <source>
        <strain evidence="4">R3-111a-1</strain>
    </source>
</reference>
<name>J3P3N6_GAET3</name>
<evidence type="ECO:0000313" key="3">
    <source>
        <dbReference type="EnsemblFungi" id="EJT74280"/>
    </source>
</evidence>
<dbReference type="RefSeq" id="XP_009224224.1">
    <property type="nucleotide sequence ID" value="XM_009225960.1"/>
</dbReference>
<reference evidence="3" key="4">
    <citation type="journal article" date="2015" name="G3 (Bethesda)">
        <title>Genome sequences of three phytopathogenic species of the Magnaporthaceae family of fungi.</title>
        <authorList>
            <person name="Okagaki L.H."/>
            <person name="Nunes C.C."/>
            <person name="Sailsbery J."/>
            <person name="Clay B."/>
            <person name="Brown D."/>
            <person name="John T."/>
            <person name="Oh Y."/>
            <person name="Young N."/>
            <person name="Fitzgerald M."/>
            <person name="Haas B.J."/>
            <person name="Zeng Q."/>
            <person name="Young S."/>
            <person name="Adiconis X."/>
            <person name="Fan L."/>
            <person name="Levin J.Z."/>
            <person name="Mitchell T.K."/>
            <person name="Okubara P.A."/>
            <person name="Farman M.L."/>
            <person name="Kohn L.M."/>
            <person name="Birren B."/>
            <person name="Ma L.-J."/>
            <person name="Dean R.A."/>
        </authorList>
    </citation>
    <scope>NUCLEOTIDE SEQUENCE</scope>
    <source>
        <strain evidence="3">R3-111a-1</strain>
    </source>
</reference>
<dbReference type="Proteomes" id="UP000006039">
    <property type="component" value="Unassembled WGS sequence"/>
</dbReference>
<dbReference type="HOGENOM" id="CLU_1073800_0_0_1"/>
<evidence type="ECO:0000256" key="1">
    <source>
        <dbReference type="SAM" id="MobiDB-lite"/>
    </source>
</evidence>
<feature type="compositionally biased region" description="Basic and acidic residues" evidence="1">
    <location>
        <begin position="18"/>
        <end position="81"/>
    </location>
</feature>
<dbReference type="EnsemblFungi" id="EJT74280">
    <property type="protein sequence ID" value="EJT74280"/>
    <property type="gene ID" value="GGTG_08123"/>
</dbReference>
<feature type="compositionally biased region" description="Basic residues" evidence="1">
    <location>
        <begin position="1"/>
        <end position="17"/>
    </location>
</feature>
<dbReference type="GeneID" id="20348581"/>
<proteinExistence type="predicted"/>
<feature type="region of interest" description="Disordered" evidence="1">
    <location>
        <begin position="1"/>
        <end position="167"/>
    </location>
</feature>
<accession>J3P3N6</accession>
<dbReference type="VEuPathDB" id="FungiDB:GGTG_08123"/>
<reference evidence="2" key="3">
    <citation type="submission" date="2010-09" db="EMBL/GenBank/DDBJ databases">
        <title>Annotation of Gaeumannomyces graminis var. tritici R3-111a-1.</title>
        <authorList>
            <consortium name="The Broad Institute Genome Sequencing Platform"/>
            <person name="Ma L.-J."/>
            <person name="Dead R."/>
            <person name="Young S.K."/>
            <person name="Zeng Q."/>
            <person name="Gargeya S."/>
            <person name="Fitzgerald M."/>
            <person name="Haas B."/>
            <person name="Abouelleil A."/>
            <person name="Alvarado L."/>
            <person name="Arachchi H.M."/>
            <person name="Berlin A."/>
            <person name="Brown A."/>
            <person name="Chapman S.B."/>
            <person name="Chen Z."/>
            <person name="Dunbar C."/>
            <person name="Freedman E."/>
            <person name="Gearin G."/>
            <person name="Gellesch M."/>
            <person name="Goldberg J."/>
            <person name="Griggs A."/>
            <person name="Gujja S."/>
            <person name="Heiman D."/>
            <person name="Howarth C."/>
            <person name="Larson L."/>
            <person name="Lui A."/>
            <person name="MacDonald P.J.P."/>
            <person name="Mehta T."/>
            <person name="Montmayeur A."/>
            <person name="Murphy C."/>
            <person name="Neiman D."/>
            <person name="Pearson M."/>
            <person name="Priest M."/>
            <person name="Roberts A."/>
            <person name="Saif S."/>
            <person name="Shea T."/>
            <person name="Shenoy N."/>
            <person name="Sisk P."/>
            <person name="Stolte C."/>
            <person name="Sykes S."/>
            <person name="Yandava C."/>
            <person name="Wortman J."/>
            <person name="Nusbaum C."/>
            <person name="Birren B."/>
        </authorList>
    </citation>
    <scope>NUCLEOTIDE SEQUENCE</scope>
    <source>
        <strain evidence="2">R3-111a-1</strain>
    </source>
</reference>
<organism evidence="2">
    <name type="scientific">Gaeumannomyces tritici (strain R3-111a-1)</name>
    <name type="common">Wheat and barley take-all root rot fungus</name>
    <name type="synonym">Gaeumannomyces graminis var. tritici</name>
    <dbReference type="NCBI Taxonomy" id="644352"/>
    <lineage>
        <taxon>Eukaryota</taxon>
        <taxon>Fungi</taxon>
        <taxon>Dikarya</taxon>
        <taxon>Ascomycota</taxon>
        <taxon>Pezizomycotina</taxon>
        <taxon>Sordariomycetes</taxon>
        <taxon>Sordariomycetidae</taxon>
        <taxon>Magnaporthales</taxon>
        <taxon>Magnaporthaceae</taxon>
        <taxon>Gaeumannomyces</taxon>
    </lineage>
</organism>
<dbReference type="AlphaFoldDB" id="J3P3N6"/>
<feature type="compositionally biased region" description="Gly residues" evidence="1">
    <location>
        <begin position="190"/>
        <end position="199"/>
    </location>
</feature>
<protein>
    <submittedName>
        <fullName evidence="2 3">Uncharacterized protein</fullName>
    </submittedName>
</protein>
<reference evidence="3" key="5">
    <citation type="submission" date="2018-04" db="UniProtKB">
        <authorList>
            <consortium name="EnsemblFungi"/>
        </authorList>
    </citation>
    <scope>IDENTIFICATION</scope>
    <source>
        <strain evidence="3">R3-111a-1</strain>
    </source>
</reference>
<gene>
    <name evidence="3" type="primary">20348581</name>
    <name evidence="2" type="ORF">GGTG_08123</name>
</gene>
<evidence type="ECO:0000313" key="4">
    <source>
        <dbReference type="Proteomes" id="UP000006039"/>
    </source>
</evidence>
<feature type="region of interest" description="Disordered" evidence="1">
    <location>
        <begin position="182"/>
        <end position="203"/>
    </location>
</feature>
<sequence>MFHRRPRESTSSKRHHRCAEPRCREPHSSKEHHRDAEGRNRRDDHHPRRPTEYYRDGYDGPEERERGYEARYPEAGRDHAADYWPPPHARADGSPVDAAGRADTPFTDASQQPYYYAQPATHSLLPPPQQQQQEPHSPAGQPWSPAPPSSQTYWEQHGAAAAPSPAPFLSRVAGWDTDTWEVPAAEDGRGCGGGSGRGDAGSVAGRRQTSWALGDAANTEIVVSLDPRYLTVPLNLSFHVTIDATGRIAVNTLSEGGPG</sequence>
<dbReference type="EMBL" id="GL385398">
    <property type="protein sequence ID" value="EJT74280.1"/>
    <property type="molecule type" value="Genomic_DNA"/>
</dbReference>
<evidence type="ECO:0000313" key="2">
    <source>
        <dbReference type="EMBL" id="EJT74280.1"/>
    </source>
</evidence>
<reference evidence="2" key="2">
    <citation type="submission" date="2010-07" db="EMBL/GenBank/DDBJ databases">
        <authorList>
            <consortium name="The Broad Institute Genome Sequencing Platform"/>
            <consortium name="Broad Institute Genome Sequencing Center for Infectious Disease"/>
            <person name="Ma L.-J."/>
            <person name="Dead R."/>
            <person name="Young S."/>
            <person name="Zeng Q."/>
            <person name="Koehrsen M."/>
            <person name="Alvarado L."/>
            <person name="Berlin A."/>
            <person name="Chapman S.B."/>
            <person name="Chen Z."/>
            <person name="Freedman E."/>
            <person name="Gellesch M."/>
            <person name="Goldberg J."/>
            <person name="Griggs A."/>
            <person name="Gujja S."/>
            <person name="Heilman E.R."/>
            <person name="Heiman D."/>
            <person name="Hepburn T."/>
            <person name="Howarth C."/>
            <person name="Jen D."/>
            <person name="Larson L."/>
            <person name="Mehta T."/>
            <person name="Neiman D."/>
            <person name="Pearson M."/>
            <person name="Roberts A."/>
            <person name="Saif S."/>
            <person name="Shea T."/>
            <person name="Shenoy N."/>
            <person name="Sisk P."/>
            <person name="Stolte C."/>
            <person name="Sykes S."/>
            <person name="Walk T."/>
            <person name="White J."/>
            <person name="Yandava C."/>
            <person name="Haas B."/>
            <person name="Nusbaum C."/>
            <person name="Birren B."/>
        </authorList>
    </citation>
    <scope>NUCLEOTIDE SEQUENCE</scope>
    <source>
        <strain evidence="2">R3-111a-1</strain>
    </source>
</reference>